<keyword evidence="5" id="KW-0548">Nucleotidyltransferase</keyword>
<dbReference type="InterPro" id="IPR004821">
    <property type="entry name" value="Cyt_trans-like"/>
</dbReference>
<dbReference type="GO" id="GO:0047348">
    <property type="term" value="F:glycerol-3-phosphate cytidylyltransferase activity"/>
    <property type="evidence" value="ECO:0007669"/>
    <property type="project" value="UniProtKB-EC"/>
</dbReference>
<name>A0A3B1D517_9ZZZZ</name>
<dbReference type="EC" id="2.7.7.39" evidence="5"/>
<dbReference type="PANTHER" id="PTHR46969">
    <property type="entry name" value="BIFUNCTIONAL PROTEIN HLDE"/>
    <property type="match status" value="1"/>
</dbReference>
<protein>
    <submittedName>
        <fullName evidence="5">Glycerol-3-phosphate cytidylyltransferase</fullName>
        <ecNumber evidence="5">2.7.7.39</ecNumber>
    </submittedName>
</protein>
<dbReference type="InterPro" id="IPR011611">
    <property type="entry name" value="PfkB_dom"/>
</dbReference>
<dbReference type="SUPFAM" id="SSF53613">
    <property type="entry name" value="Ribokinase-like"/>
    <property type="match status" value="1"/>
</dbReference>
<feature type="domain" description="Carbohydrate kinase PfkB" evidence="3">
    <location>
        <begin position="195"/>
        <end position="489"/>
    </location>
</feature>
<keyword evidence="2" id="KW-0119">Carbohydrate metabolism</keyword>
<sequence length="508" mass="56479">MRLNNKIKPLEDIIDIIGVKRAEGRAVIYCHGVFDLLHIGHIKHLEAARKLGEMLVVTITPDRFVNKGPHRPAFPEFLRAEALAALNCVDYVAINKWPTAVETIKALKPAKYVKGVVHSNGKRDHSNAIEIEEEAIKSVDGEMVLTDEETYSATTLINRFVDIFTPEAKNFLERFREKYTPDQIIDYLQRIRPLKVLTIGETIIDEYQFCSAMGKANKEAVLVVRNVYKETYAGGILAIANHISNFCDNVGLVSFLGDSPSYKDFISEKLFRNIAARFLLKKGRSTIVKRRFVEEYLGTKLFEVYEMENGFTDPAMEAEFIKVLEESLDDYDVVIVADYGHGLFSEKSIEILCEKAKFLAVNTQTNAGNMGYNTISKYKRADYISIAEPEVRLDNRNVDSSLEDLIHHTTDKLSCGSMMVTRGKKGCVIFDKGNGLTEAPAFSVKMVDRIGAGDAVLAITAPLVALGAPPEVVGFIGNVAGAEACAIMGNKDSIEVSSLYRHITSLMT</sequence>
<dbReference type="GO" id="GO:0005829">
    <property type="term" value="C:cytosol"/>
    <property type="evidence" value="ECO:0007669"/>
    <property type="project" value="TreeGrafter"/>
</dbReference>
<reference evidence="5" key="1">
    <citation type="submission" date="2018-06" db="EMBL/GenBank/DDBJ databases">
        <authorList>
            <person name="Zhirakovskaya E."/>
        </authorList>
    </citation>
    <scope>NUCLEOTIDE SEQUENCE</scope>
</reference>
<dbReference type="Gene3D" id="3.40.50.620">
    <property type="entry name" value="HUPs"/>
    <property type="match status" value="1"/>
</dbReference>
<dbReference type="GO" id="GO:0033785">
    <property type="term" value="F:heptose 7-phosphate kinase activity"/>
    <property type="evidence" value="ECO:0007669"/>
    <property type="project" value="TreeGrafter"/>
</dbReference>
<evidence type="ECO:0000256" key="1">
    <source>
        <dbReference type="ARBA" id="ARBA00023268"/>
    </source>
</evidence>
<organism evidence="5">
    <name type="scientific">hydrothermal vent metagenome</name>
    <dbReference type="NCBI Taxonomy" id="652676"/>
    <lineage>
        <taxon>unclassified sequences</taxon>
        <taxon>metagenomes</taxon>
        <taxon>ecological metagenomes</taxon>
    </lineage>
</organism>
<dbReference type="Gene3D" id="3.40.1190.20">
    <property type="match status" value="1"/>
</dbReference>
<dbReference type="GO" id="GO:0033786">
    <property type="term" value="F:heptose-1-phosphate adenylyltransferase activity"/>
    <property type="evidence" value="ECO:0007669"/>
    <property type="project" value="TreeGrafter"/>
</dbReference>
<dbReference type="InterPro" id="IPR029056">
    <property type="entry name" value="Ribokinase-like"/>
</dbReference>
<dbReference type="PANTHER" id="PTHR46969:SF1">
    <property type="entry name" value="BIFUNCTIONAL PROTEIN HLDE"/>
    <property type="match status" value="1"/>
</dbReference>
<accession>A0A3B1D517</accession>
<evidence type="ECO:0000256" key="2">
    <source>
        <dbReference type="ARBA" id="ARBA00023277"/>
    </source>
</evidence>
<keyword evidence="5" id="KW-0808">Transferase</keyword>
<dbReference type="NCBIfam" id="TIGR00125">
    <property type="entry name" value="cyt_tran_rel"/>
    <property type="match status" value="1"/>
</dbReference>
<keyword evidence="1" id="KW-0511">Multifunctional enzyme</keyword>
<feature type="domain" description="Cytidyltransferase-like" evidence="4">
    <location>
        <begin position="30"/>
        <end position="116"/>
    </location>
</feature>
<dbReference type="EMBL" id="UOGB01000281">
    <property type="protein sequence ID" value="VAX23827.1"/>
    <property type="molecule type" value="Genomic_DNA"/>
</dbReference>
<evidence type="ECO:0000259" key="3">
    <source>
        <dbReference type="Pfam" id="PF00294"/>
    </source>
</evidence>
<proteinExistence type="predicted"/>
<dbReference type="SUPFAM" id="SSF52374">
    <property type="entry name" value="Nucleotidylyl transferase"/>
    <property type="match status" value="1"/>
</dbReference>
<dbReference type="Pfam" id="PF01467">
    <property type="entry name" value="CTP_transf_like"/>
    <property type="match status" value="1"/>
</dbReference>
<dbReference type="AlphaFoldDB" id="A0A3B1D517"/>
<evidence type="ECO:0000313" key="5">
    <source>
        <dbReference type="EMBL" id="VAX23827.1"/>
    </source>
</evidence>
<gene>
    <name evidence="5" type="ORF">MNBD_NITROSPINAE03-96</name>
</gene>
<dbReference type="InterPro" id="IPR014729">
    <property type="entry name" value="Rossmann-like_a/b/a_fold"/>
</dbReference>
<evidence type="ECO:0000259" key="4">
    <source>
        <dbReference type="Pfam" id="PF01467"/>
    </source>
</evidence>
<dbReference type="Pfam" id="PF00294">
    <property type="entry name" value="PfkB"/>
    <property type="match status" value="1"/>
</dbReference>